<organism evidence="1 2">
    <name type="scientific">Rhizobium changzhiense</name>
    <dbReference type="NCBI Taxonomy" id="2692317"/>
    <lineage>
        <taxon>Bacteria</taxon>
        <taxon>Pseudomonadati</taxon>
        <taxon>Pseudomonadota</taxon>
        <taxon>Alphaproteobacteria</taxon>
        <taxon>Hyphomicrobiales</taxon>
        <taxon>Rhizobiaceae</taxon>
        <taxon>Rhizobium/Agrobacterium group</taxon>
        <taxon>Rhizobium</taxon>
    </lineage>
</organism>
<comment type="caution">
    <text evidence="1">The sequence shown here is derived from an EMBL/GenBank/DDBJ whole genome shotgun (WGS) entry which is preliminary data.</text>
</comment>
<reference evidence="1 2" key="1">
    <citation type="submission" date="2020-07" db="EMBL/GenBank/DDBJ databases">
        <authorList>
            <person name="Sun Q."/>
        </authorList>
    </citation>
    <scope>NUCLEOTIDE SEQUENCE [LARGE SCALE GENOMIC DNA]</scope>
    <source>
        <strain evidence="1 2">WYCCWR 11290</strain>
    </source>
</reference>
<proteinExistence type="predicted"/>
<dbReference type="AlphaFoldDB" id="A0A7Z0U6I1"/>
<accession>A0A7Z0U6I1</accession>
<dbReference type="Proteomes" id="UP000532162">
    <property type="component" value="Unassembled WGS sequence"/>
</dbReference>
<sequence>MEVCMTSTTSVSDTSYAYLATLSRLDANGDGVLSRGERAADEKPGIIKELLEDDTSGDTQPKFSGSLIALMMDTRNSGAASSIAVSYPLQQTAPANGDQSDDLYRNTYGQFDFNAVA</sequence>
<evidence type="ECO:0008006" key="3">
    <source>
        <dbReference type="Google" id="ProtNLM"/>
    </source>
</evidence>
<dbReference type="EMBL" id="JACCPJ010000001">
    <property type="protein sequence ID" value="NZD59774.1"/>
    <property type="molecule type" value="Genomic_DNA"/>
</dbReference>
<gene>
    <name evidence="1" type="ORF">HX900_01365</name>
</gene>
<evidence type="ECO:0000313" key="1">
    <source>
        <dbReference type="EMBL" id="NZD59774.1"/>
    </source>
</evidence>
<name>A0A7Z0U6I1_9HYPH</name>
<protein>
    <recommendedName>
        <fullName evidence="3">EF-hand domain-containing protein</fullName>
    </recommendedName>
</protein>
<dbReference type="RefSeq" id="WP_180693315.1">
    <property type="nucleotide sequence ID" value="NZ_JACCPJ010000001.1"/>
</dbReference>
<evidence type="ECO:0000313" key="2">
    <source>
        <dbReference type="Proteomes" id="UP000532162"/>
    </source>
</evidence>